<dbReference type="FunFam" id="3.40.50.300:FF:000016">
    <property type="entry name" value="Oligopeptide ABC transporter ATP-binding component"/>
    <property type="match status" value="1"/>
</dbReference>
<keyword evidence="4 6" id="KW-0067">ATP-binding</keyword>
<keyword evidence="2" id="KW-0813">Transport</keyword>
<dbReference type="InterPro" id="IPR013563">
    <property type="entry name" value="Oligopep_ABC_C"/>
</dbReference>
<dbReference type="GO" id="GO:0015833">
    <property type="term" value="P:peptide transport"/>
    <property type="evidence" value="ECO:0007669"/>
    <property type="project" value="InterPro"/>
</dbReference>
<dbReference type="STRING" id="504800.SAMN04488085_12152"/>
<gene>
    <name evidence="6" type="ORF">SAMN04488085_12152</name>
</gene>
<dbReference type="PROSITE" id="PS50893">
    <property type="entry name" value="ABC_TRANSPORTER_2"/>
    <property type="match status" value="1"/>
</dbReference>
<dbReference type="PROSITE" id="PS00211">
    <property type="entry name" value="ABC_TRANSPORTER_1"/>
    <property type="match status" value="1"/>
</dbReference>
<accession>A0A1I4LFF2</accession>
<dbReference type="GO" id="GO:0055085">
    <property type="term" value="P:transmembrane transport"/>
    <property type="evidence" value="ECO:0007669"/>
    <property type="project" value="UniProtKB-ARBA"/>
</dbReference>
<dbReference type="Gene3D" id="3.40.50.300">
    <property type="entry name" value="P-loop containing nucleotide triphosphate hydrolases"/>
    <property type="match status" value="1"/>
</dbReference>
<evidence type="ECO:0000256" key="3">
    <source>
        <dbReference type="ARBA" id="ARBA00022741"/>
    </source>
</evidence>
<evidence type="ECO:0000313" key="6">
    <source>
        <dbReference type="EMBL" id="SFL89576.1"/>
    </source>
</evidence>
<organism evidence="6 7">
    <name type="scientific">Geodermatophilus ruber</name>
    <dbReference type="NCBI Taxonomy" id="504800"/>
    <lineage>
        <taxon>Bacteria</taxon>
        <taxon>Bacillati</taxon>
        <taxon>Actinomycetota</taxon>
        <taxon>Actinomycetes</taxon>
        <taxon>Geodermatophilales</taxon>
        <taxon>Geodermatophilaceae</taxon>
        <taxon>Geodermatophilus</taxon>
    </lineage>
</organism>
<evidence type="ECO:0000259" key="5">
    <source>
        <dbReference type="PROSITE" id="PS50893"/>
    </source>
</evidence>
<dbReference type="InterPro" id="IPR003593">
    <property type="entry name" value="AAA+_ATPase"/>
</dbReference>
<dbReference type="NCBIfam" id="TIGR01727">
    <property type="entry name" value="oligo_HPY"/>
    <property type="match status" value="1"/>
</dbReference>
<comment type="similarity">
    <text evidence="1">Belongs to the ABC transporter superfamily.</text>
</comment>
<proteinExistence type="inferred from homology"/>
<protein>
    <submittedName>
        <fullName evidence="6">Peptide/nickel transport system ATP-binding protein</fullName>
    </submittedName>
</protein>
<dbReference type="InterPro" id="IPR027417">
    <property type="entry name" value="P-loop_NTPase"/>
</dbReference>
<keyword evidence="7" id="KW-1185">Reference proteome</keyword>
<evidence type="ECO:0000256" key="2">
    <source>
        <dbReference type="ARBA" id="ARBA00022448"/>
    </source>
</evidence>
<dbReference type="GO" id="GO:0005524">
    <property type="term" value="F:ATP binding"/>
    <property type="evidence" value="ECO:0007669"/>
    <property type="project" value="UniProtKB-KW"/>
</dbReference>
<evidence type="ECO:0000256" key="4">
    <source>
        <dbReference type="ARBA" id="ARBA00022840"/>
    </source>
</evidence>
<dbReference type="Pfam" id="PF00005">
    <property type="entry name" value="ABC_tran"/>
    <property type="match status" value="1"/>
</dbReference>
<dbReference type="InterPro" id="IPR017871">
    <property type="entry name" value="ABC_transporter-like_CS"/>
</dbReference>
<dbReference type="GO" id="GO:0016887">
    <property type="term" value="F:ATP hydrolysis activity"/>
    <property type="evidence" value="ECO:0007669"/>
    <property type="project" value="InterPro"/>
</dbReference>
<dbReference type="InParanoid" id="A0A1I4LFF2"/>
<dbReference type="CDD" id="cd03257">
    <property type="entry name" value="ABC_NikE_OppD_transporters"/>
    <property type="match status" value="1"/>
</dbReference>
<reference evidence="6 7" key="1">
    <citation type="submission" date="2016-10" db="EMBL/GenBank/DDBJ databases">
        <authorList>
            <person name="de Groot N.N."/>
        </authorList>
    </citation>
    <scope>NUCLEOTIDE SEQUENCE [LARGE SCALE GENOMIC DNA]</scope>
    <source>
        <strain evidence="6 7">DSM 45317</strain>
    </source>
</reference>
<dbReference type="Pfam" id="PF08352">
    <property type="entry name" value="oligo_HPY"/>
    <property type="match status" value="1"/>
</dbReference>
<name>A0A1I4LFF2_9ACTN</name>
<sequence length="344" mass="36559">MSDVLVSARGLEVHFPVRSGGALRRTAGVLRAVDGVDLDIHRGETLGLVGESGCGKSTLGNALLRLVEPTGGRVTFDGTDVTGLGRRALRDLRRRAGMVFQDPFASLDPRRTVAQTVAEPLEVHGLRSGRRERAARVGELLELVGLDPAVAGRYPHEFSGGQRQRVGIARALAGEPDFLVCDEAIASLDVSVQAQVLNLLRRLQRKLGLTLLFISHDLSAVRHISDRIAVMYLGRVVEVGPASAVGAEPQMPYTQALLSAVPVPHPALERSRQRIVLRGDVPSPADVPSGCRFRTRCPHAFEPCPGVDPALQPVGAAPGHVAACHLHGVVGGPVEREGTVASAR</sequence>
<dbReference type="Proteomes" id="UP000199152">
    <property type="component" value="Unassembled WGS sequence"/>
</dbReference>
<dbReference type="InterPro" id="IPR050319">
    <property type="entry name" value="ABC_transp_ATP-bind"/>
</dbReference>
<keyword evidence="3" id="KW-0547">Nucleotide-binding</keyword>
<dbReference type="EMBL" id="FOSW01000021">
    <property type="protein sequence ID" value="SFL89576.1"/>
    <property type="molecule type" value="Genomic_DNA"/>
</dbReference>
<dbReference type="AlphaFoldDB" id="A0A1I4LFF2"/>
<dbReference type="SMART" id="SM00382">
    <property type="entry name" value="AAA"/>
    <property type="match status" value="1"/>
</dbReference>
<evidence type="ECO:0000256" key="1">
    <source>
        <dbReference type="ARBA" id="ARBA00005417"/>
    </source>
</evidence>
<dbReference type="PANTHER" id="PTHR43776">
    <property type="entry name" value="TRANSPORT ATP-BINDING PROTEIN"/>
    <property type="match status" value="1"/>
</dbReference>
<dbReference type="InterPro" id="IPR003439">
    <property type="entry name" value="ABC_transporter-like_ATP-bd"/>
</dbReference>
<evidence type="ECO:0000313" key="7">
    <source>
        <dbReference type="Proteomes" id="UP000199152"/>
    </source>
</evidence>
<dbReference type="SUPFAM" id="SSF52540">
    <property type="entry name" value="P-loop containing nucleoside triphosphate hydrolases"/>
    <property type="match status" value="1"/>
</dbReference>
<dbReference type="PANTHER" id="PTHR43776:SF7">
    <property type="entry name" value="D,D-DIPEPTIDE TRANSPORT ATP-BINDING PROTEIN DDPF-RELATED"/>
    <property type="match status" value="1"/>
</dbReference>
<feature type="domain" description="ABC transporter" evidence="5">
    <location>
        <begin position="17"/>
        <end position="258"/>
    </location>
</feature>